<dbReference type="InterPro" id="IPR004647">
    <property type="entry name" value="Fe-S_hydro-lyase_TtdB-typ_cat"/>
</dbReference>
<comment type="caution">
    <text evidence="4">The sequence shown here is derived from an EMBL/GenBank/DDBJ whole genome shotgun (WGS) entry which is preliminary data.</text>
</comment>
<dbReference type="NCBIfam" id="TIGR00723">
    <property type="entry name" value="ttdB_fumA_fumB"/>
    <property type="match status" value="1"/>
</dbReference>
<dbReference type="InterPro" id="IPR036660">
    <property type="entry name" value="Fe-S_hydroAse_TtdB_cat_sf"/>
</dbReference>
<evidence type="ECO:0000313" key="5">
    <source>
        <dbReference type="Proteomes" id="UP000053352"/>
    </source>
</evidence>
<name>A0A0V8RU35_PYROC</name>
<dbReference type="SUPFAM" id="SSF117457">
    <property type="entry name" value="FumA C-terminal domain-like"/>
    <property type="match status" value="1"/>
</dbReference>
<reference evidence="4 5" key="1">
    <citation type="submission" date="2015-11" db="EMBL/GenBank/DDBJ databases">
        <title>Genome sequence of Pyrodictium occultum PL-19, a marine hyperthermophilic archaeon isolated from Volcano, Italy.</title>
        <authorList>
            <person name="Utturkar S."/>
            <person name="Huber H."/>
            <person name="Leptihn S."/>
            <person name="Brown S."/>
            <person name="Stetter K.O."/>
            <person name="Podar M."/>
        </authorList>
    </citation>
    <scope>NUCLEOTIDE SEQUENCE [LARGE SCALE GENOMIC DNA]</scope>
    <source>
        <strain evidence="4 5">PL-19</strain>
    </source>
</reference>
<dbReference type="OrthoDB" id="34134at2157"/>
<dbReference type="RefSeq" id="WP_058370182.1">
    <property type="nucleotide sequence ID" value="NZ_LNTB01000001.1"/>
</dbReference>
<dbReference type="AlphaFoldDB" id="A0A0V8RU35"/>
<gene>
    <name evidence="4" type="ORF">CF15_01295</name>
</gene>
<accession>A0A0V8RU35</accession>
<evidence type="ECO:0000313" key="4">
    <source>
        <dbReference type="EMBL" id="KSW11506.1"/>
    </source>
</evidence>
<comment type="similarity">
    <text evidence="1">Belongs to the class-I fumarase family.</text>
</comment>
<dbReference type="PANTHER" id="PTHR43351">
    <property type="entry name" value="L(+)-TARTRATE DEHYDRATASE SUBUNIT BETA"/>
    <property type="match status" value="1"/>
</dbReference>
<sequence>MPRVYRLETPLGEEEVRRLRAGDVVYLSGLVFTARDEAHRRIVETLRRGGGLPFPTRGLAVYHCGPVARRRDGGWEIVAAGPTTSARMEPLEPEFIRLTGVRMVIGKGGMGRGTAEACRRYGAVYAVFTGGAAVLAARAVERVEAVYWLEELGMAEAVWLLRVRDFGPLTLVIDSHGNNLYDQVMEDVRKRLHQLLEGG</sequence>
<keyword evidence="5" id="KW-1185">Reference proteome</keyword>
<feature type="domain" description="Fe-S hydro-lyase tartrate dehydratase beta-type catalytic" evidence="3">
    <location>
        <begin position="7"/>
        <end position="183"/>
    </location>
</feature>
<dbReference type="Gene3D" id="3.20.130.10">
    <property type="entry name" value="Fe-S hydro-lyase, tartrate dehydratase beta-type, catalytic domain"/>
    <property type="match status" value="1"/>
</dbReference>
<dbReference type="STRING" id="2309.CF15_01295"/>
<evidence type="ECO:0000259" key="3">
    <source>
        <dbReference type="Pfam" id="PF05683"/>
    </source>
</evidence>
<dbReference type="Proteomes" id="UP000053352">
    <property type="component" value="Unassembled WGS sequence"/>
</dbReference>
<dbReference type="EMBL" id="LNTB01000001">
    <property type="protein sequence ID" value="KSW11506.1"/>
    <property type="molecule type" value="Genomic_DNA"/>
</dbReference>
<proteinExistence type="inferred from homology"/>
<evidence type="ECO:0000256" key="2">
    <source>
        <dbReference type="ARBA" id="ARBA00023239"/>
    </source>
</evidence>
<organism evidence="4 5">
    <name type="scientific">Pyrodictium occultum</name>
    <dbReference type="NCBI Taxonomy" id="2309"/>
    <lineage>
        <taxon>Archaea</taxon>
        <taxon>Thermoproteota</taxon>
        <taxon>Thermoprotei</taxon>
        <taxon>Desulfurococcales</taxon>
        <taxon>Pyrodictiaceae</taxon>
        <taxon>Pyrodictium</taxon>
    </lineage>
</organism>
<keyword evidence="2" id="KW-0456">Lyase</keyword>
<evidence type="ECO:0000256" key="1">
    <source>
        <dbReference type="ARBA" id="ARBA00008876"/>
    </source>
</evidence>
<protein>
    <submittedName>
        <fullName evidence="4">Fumarate hydratase</fullName>
    </submittedName>
</protein>
<dbReference type="Pfam" id="PF05683">
    <property type="entry name" value="Fumerase_C"/>
    <property type="match status" value="1"/>
</dbReference>
<dbReference type="GO" id="GO:0016836">
    <property type="term" value="F:hydro-lyase activity"/>
    <property type="evidence" value="ECO:0007669"/>
    <property type="project" value="InterPro"/>
</dbReference>
<dbReference type="PANTHER" id="PTHR43351:SF2">
    <property type="entry name" value="L(+)-TARTRATE DEHYDRATASE SUBUNIT BETA-RELATED"/>
    <property type="match status" value="1"/>
</dbReference>